<dbReference type="Pfam" id="PF02891">
    <property type="entry name" value="zf-MIZ"/>
    <property type="match status" value="1"/>
</dbReference>
<evidence type="ECO:0000259" key="10">
    <source>
        <dbReference type="PROSITE" id="PS51044"/>
    </source>
</evidence>
<evidence type="ECO:0000313" key="12">
    <source>
        <dbReference type="EMBL" id="ORY23366.1"/>
    </source>
</evidence>
<dbReference type="UniPathway" id="UPA00886"/>
<evidence type="ECO:0000256" key="6">
    <source>
        <dbReference type="ARBA" id="ARBA00022786"/>
    </source>
</evidence>
<comment type="similarity">
    <text evidence="2">Belongs to the PIAS family.</text>
</comment>
<dbReference type="PANTHER" id="PTHR10782">
    <property type="entry name" value="ZINC FINGER MIZ DOMAIN-CONTAINING PROTEIN"/>
    <property type="match status" value="1"/>
</dbReference>
<evidence type="ECO:0000259" key="11">
    <source>
        <dbReference type="PROSITE" id="PS51466"/>
    </source>
</evidence>
<dbReference type="Gene3D" id="2.60.120.780">
    <property type="entry name" value="PINIT domain"/>
    <property type="match status" value="1"/>
</dbReference>
<comment type="pathway">
    <text evidence="1">Protein modification; protein sumoylation.</text>
</comment>
<keyword evidence="13" id="KW-1185">Reference proteome</keyword>
<evidence type="ECO:0000256" key="1">
    <source>
        <dbReference type="ARBA" id="ARBA00004718"/>
    </source>
</evidence>
<dbReference type="PROSITE" id="PS51466">
    <property type="entry name" value="PINIT"/>
    <property type="match status" value="1"/>
</dbReference>
<evidence type="ECO:0000256" key="7">
    <source>
        <dbReference type="ARBA" id="ARBA00022833"/>
    </source>
</evidence>
<evidence type="ECO:0000256" key="9">
    <source>
        <dbReference type="SAM" id="MobiDB-lite"/>
    </source>
</evidence>
<dbReference type="InterPro" id="IPR023321">
    <property type="entry name" value="PINIT"/>
</dbReference>
<keyword evidence="7" id="KW-0862">Zinc</keyword>
<evidence type="ECO:0000256" key="3">
    <source>
        <dbReference type="ARBA" id="ARBA00022679"/>
    </source>
</evidence>
<evidence type="ECO:0000256" key="4">
    <source>
        <dbReference type="ARBA" id="ARBA00022723"/>
    </source>
</evidence>
<keyword evidence="5 8" id="KW-0863">Zinc-finger</keyword>
<feature type="compositionally biased region" description="Gly residues" evidence="9">
    <location>
        <begin position="629"/>
        <end position="642"/>
    </location>
</feature>
<evidence type="ECO:0000256" key="2">
    <source>
        <dbReference type="ARBA" id="ARBA00005383"/>
    </source>
</evidence>
<dbReference type="OrthoDB" id="28127at2759"/>
<feature type="compositionally biased region" description="Polar residues" evidence="9">
    <location>
        <begin position="611"/>
        <end position="626"/>
    </location>
</feature>
<dbReference type="Proteomes" id="UP000193986">
    <property type="component" value="Unassembled WGS sequence"/>
</dbReference>
<evidence type="ECO:0000256" key="5">
    <source>
        <dbReference type="ARBA" id="ARBA00022771"/>
    </source>
</evidence>
<keyword evidence="6" id="KW-0833">Ubl conjugation pathway</keyword>
<dbReference type="GO" id="GO:0008270">
    <property type="term" value="F:zinc ion binding"/>
    <property type="evidence" value="ECO:0007669"/>
    <property type="project" value="UniProtKB-KW"/>
</dbReference>
<dbReference type="EMBL" id="MCFC01000080">
    <property type="protein sequence ID" value="ORY23366.1"/>
    <property type="molecule type" value="Genomic_DNA"/>
</dbReference>
<dbReference type="AlphaFoldDB" id="A0A1Y2ALI2"/>
<sequence length="726" mass="80010">MSGGYVTNFDDFDWFINVWIPKQTVPNLRSMASHVQTGSGVPIYFRSAEKKAEVVDKIRGGFMRMRQNGDLLSYGKARHSCETIGQPQRNYNYMPAPTFGGVPASSAGAARYGGMGSSAGSYGSPSYASAGPSRTSGSGWATTPAASSIYSGPGHVLQDWKPSPMWKPIKAMTSMEMLPHIETTENSHSRKDRRVTFTQTQDMIDKLTQTKNDPKTRPHYSLRLFCTSNDHYRPTNTPMTSSNMHVTNKSIPIEYPSNPDAAIDDQVLHFKEKGLRGKPGSAPPFDLSRSQRGLNLAAGRLMTIVMGHTGPTTGKKKEIAKRFWFQVVLAEITTKEELLETLKSKAITPPQEALAMTKDDDDEDEIIVGSTLMSLRDPLSYTRITCPIRSSKCRHIQCFDATWWIESNVNHPQWLCPKCHKELVFDDLIVDGYFLEILKACPDDVDEVIIESDGQWHTEDKKYGSSEWMAQNGAIPPPPPIAPPEPPVDIKPATLPTPLSEPQKSESPETKGKRRAIEVSDDSDDDEAPLAKVPRPSLPRPTPSSLSVSRPPSVQPASNAVIDLTLDSDEEDDGPPAAPPDPDFRRPSVGSTSRDASDSRAPLATDRDSSYRSASNEGGVTARPTSNGGNRGGLFGENGGTAFGRSSVRSAFGPGSIYESGNSEWRPGRADSWRPWNEYQSDRPQDLGPAVPKQRDPQVPPPHSWQSPDEDEERYGWQSRQRGEYY</sequence>
<dbReference type="Pfam" id="PF14324">
    <property type="entry name" value="PINIT"/>
    <property type="match status" value="1"/>
</dbReference>
<dbReference type="Gene3D" id="3.30.40.10">
    <property type="entry name" value="Zinc/RING finger domain, C3HC4 (zinc finger)"/>
    <property type="match status" value="1"/>
</dbReference>
<dbReference type="InParanoid" id="A0A1Y2ALI2"/>
<dbReference type="GO" id="GO:0016925">
    <property type="term" value="P:protein sumoylation"/>
    <property type="evidence" value="ECO:0007669"/>
    <property type="project" value="UniProtKB-UniPathway"/>
</dbReference>
<name>A0A1Y2ALI2_9TREE</name>
<feature type="compositionally biased region" description="Basic and acidic residues" evidence="9">
    <location>
        <begin position="503"/>
        <end position="518"/>
    </location>
</feature>
<dbReference type="InterPro" id="IPR038654">
    <property type="entry name" value="PINIT_sf"/>
</dbReference>
<organism evidence="12 13">
    <name type="scientific">Naematelia encephala</name>
    <dbReference type="NCBI Taxonomy" id="71784"/>
    <lineage>
        <taxon>Eukaryota</taxon>
        <taxon>Fungi</taxon>
        <taxon>Dikarya</taxon>
        <taxon>Basidiomycota</taxon>
        <taxon>Agaricomycotina</taxon>
        <taxon>Tremellomycetes</taxon>
        <taxon>Tremellales</taxon>
        <taxon>Naemateliaceae</taxon>
        <taxon>Naematelia</taxon>
    </lineage>
</organism>
<dbReference type="GO" id="GO:0000785">
    <property type="term" value="C:chromatin"/>
    <property type="evidence" value="ECO:0007669"/>
    <property type="project" value="TreeGrafter"/>
</dbReference>
<protein>
    <recommendedName>
        <fullName evidence="14">PINIT domain-domain-containing protein</fullName>
    </recommendedName>
</protein>
<dbReference type="STRING" id="71784.A0A1Y2ALI2"/>
<evidence type="ECO:0000313" key="13">
    <source>
        <dbReference type="Proteomes" id="UP000193986"/>
    </source>
</evidence>
<comment type="caution">
    <text evidence="12">The sequence shown here is derived from an EMBL/GenBank/DDBJ whole genome shotgun (WGS) entry which is preliminary data.</text>
</comment>
<dbReference type="InterPro" id="IPR004181">
    <property type="entry name" value="Znf_MIZ"/>
</dbReference>
<feature type="compositionally biased region" description="Acidic residues" evidence="9">
    <location>
        <begin position="519"/>
        <end position="528"/>
    </location>
</feature>
<feature type="compositionally biased region" description="Pro residues" evidence="9">
    <location>
        <begin position="475"/>
        <end position="489"/>
    </location>
</feature>
<feature type="domain" description="PINIT" evidence="11">
    <location>
        <begin position="146"/>
        <end position="333"/>
    </location>
</feature>
<evidence type="ECO:0008006" key="14">
    <source>
        <dbReference type="Google" id="ProtNLM"/>
    </source>
</evidence>
<dbReference type="GO" id="GO:0061665">
    <property type="term" value="F:SUMO ligase activity"/>
    <property type="evidence" value="ECO:0007669"/>
    <property type="project" value="TreeGrafter"/>
</dbReference>
<feature type="domain" description="SP-RING-type" evidence="10">
    <location>
        <begin position="362"/>
        <end position="443"/>
    </location>
</feature>
<dbReference type="PANTHER" id="PTHR10782:SF4">
    <property type="entry name" value="TONALLI, ISOFORM E"/>
    <property type="match status" value="1"/>
</dbReference>
<gene>
    <name evidence="12" type="ORF">BCR39DRAFT_549475</name>
</gene>
<proteinExistence type="inferred from homology"/>
<accession>A0A1Y2ALI2</accession>
<feature type="compositionally biased region" description="Low complexity" evidence="9">
    <location>
        <begin position="543"/>
        <end position="552"/>
    </location>
</feature>
<dbReference type="CDD" id="cd16650">
    <property type="entry name" value="SP-RING_PIAS-like"/>
    <property type="match status" value="1"/>
</dbReference>
<keyword evidence="4" id="KW-0479">Metal-binding</keyword>
<dbReference type="InterPro" id="IPR013083">
    <property type="entry name" value="Znf_RING/FYVE/PHD"/>
</dbReference>
<dbReference type="PROSITE" id="PS51044">
    <property type="entry name" value="ZF_SP_RING"/>
    <property type="match status" value="1"/>
</dbReference>
<keyword evidence="3" id="KW-0808">Transferase</keyword>
<reference evidence="12 13" key="1">
    <citation type="submission" date="2016-07" db="EMBL/GenBank/DDBJ databases">
        <title>Pervasive Adenine N6-methylation of Active Genes in Fungi.</title>
        <authorList>
            <consortium name="DOE Joint Genome Institute"/>
            <person name="Mondo S.J."/>
            <person name="Dannebaum R.O."/>
            <person name="Kuo R.C."/>
            <person name="Labutti K."/>
            <person name="Haridas S."/>
            <person name="Kuo A."/>
            <person name="Salamov A."/>
            <person name="Ahrendt S.R."/>
            <person name="Lipzen A."/>
            <person name="Sullivan W."/>
            <person name="Andreopoulos W.B."/>
            <person name="Clum A."/>
            <person name="Lindquist E."/>
            <person name="Daum C."/>
            <person name="Ramamoorthy G.K."/>
            <person name="Gryganskyi A."/>
            <person name="Culley D."/>
            <person name="Magnuson J.K."/>
            <person name="James T.Y."/>
            <person name="O'Malley M.A."/>
            <person name="Stajich J.E."/>
            <person name="Spatafora J.W."/>
            <person name="Visel A."/>
            <person name="Grigoriev I.V."/>
        </authorList>
    </citation>
    <scope>NUCLEOTIDE SEQUENCE [LARGE SCALE GENOMIC DNA]</scope>
    <source>
        <strain evidence="12 13">68-887.2</strain>
    </source>
</reference>
<feature type="region of interest" description="Disordered" evidence="9">
    <location>
        <begin position="469"/>
        <end position="726"/>
    </location>
</feature>
<evidence type="ECO:0000256" key="8">
    <source>
        <dbReference type="PROSITE-ProRule" id="PRU00452"/>
    </source>
</evidence>